<dbReference type="Proteomes" id="UP001152888">
    <property type="component" value="Unassembled WGS sequence"/>
</dbReference>
<keyword evidence="2" id="KW-0812">Transmembrane</keyword>
<evidence type="ECO:0000256" key="2">
    <source>
        <dbReference type="SAM" id="Phobius"/>
    </source>
</evidence>
<feature type="transmembrane region" description="Helical" evidence="2">
    <location>
        <begin position="128"/>
        <end position="150"/>
    </location>
</feature>
<evidence type="ECO:0000313" key="3">
    <source>
        <dbReference type="EMBL" id="CAH1973772.1"/>
    </source>
</evidence>
<dbReference type="EMBL" id="CAKOFQ010006815">
    <property type="protein sequence ID" value="CAH1973772.1"/>
    <property type="molecule type" value="Genomic_DNA"/>
</dbReference>
<accession>A0A9P0KGI7</accession>
<evidence type="ECO:0000256" key="1">
    <source>
        <dbReference type="SAM" id="MobiDB-lite"/>
    </source>
</evidence>
<proteinExistence type="predicted"/>
<feature type="compositionally biased region" description="Polar residues" evidence="1">
    <location>
        <begin position="7"/>
        <end position="17"/>
    </location>
</feature>
<dbReference type="OrthoDB" id="6762505at2759"/>
<reference evidence="3" key="1">
    <citation type="submission" date="2022-03" db="EMBL/GenBank/DDBJ databases">
        <authorList>
            <person name="Sayadi A."/>
        </authorList>
    </citation>
    <scope>NUCLEOTIDE SEQUENCE</scope>
</reference>
<gene>
    <name evidence="3" type="ORF">ACAOBT_LOCUS10740</name>
</gene>
<keyword evidence="4" id="KW-1185">Reference proteome</keyword>
<keyword evidence="2" id="KW-1133">Transmembrane helix</keyword>
<keyword evidence="2" id="KW-0472">Membrane</keyword>
<dbReference type="AlphaFoldDB" id="A0A9P0KGI7"/>
<organism evidence="3 4">
    <name type="scientific">Acanthoscelides obtectus</name>
    <name type="common">Bean weevil</name>
    <name type="synonym">Bruchus obtectus</name>
    <dbReference type="NCBI Taxonomy" id="200917"/>
    <lineage>
        <taxon>Eukaryota</taxon>
        <taxon>Metazoa</taxon>
        <taxon>Ecdysozoa</taxon>
        <taxon>Arthropoda</taxon>
        <taxon>Hexapoda</taxon>
        <taxon>Insecta</taxon>
        <taxon>Pterygota</taxon>
        <taxon>Neoptera</taxon>
        <taxon>Endopterygota</taxon>
        <taxon>Coleoptera</taxon>
        <taxon>Polyphaga</taxon>
        <taxon>Cucujiformia</taxon>
        <taxon>Chrysomeloidea</taxon>
        <taxon>Chrysomelidae</taxon>
        <taxon>Bruchinae</taxon>
        <taxon>Bruchini</taxon>
        <taxon>Acanthoscelides</taxon>
    </lineage>
</organism>
<evidence type="ECO:0000313" key="4">
    <source>
        <dbReference type="Proteomes" id="UP001152888"/>
    </source>
</evidence>
<feature type="region of interest" description="Disordered" evidence="1">
    <location>
        <begin position="1"/>
        <end position="24"/>
    </location>
</feature>
<sequence length="165" mass="18556">MDRKQRLSLQPRSNTGPPQRVLRHTLSQSQIYDNDRAKKKKHRLSPTISTISENETLEMSQVTIAIDAEKHSKSTNTRFSYDNGGFDGGIEKSEKKNMPNRVPSMQSLEVVREQYCCCAKRTKCERKLIIAVTVLSIVIIVLIVVVGVVAGRKEIAEFTGLRLGL</sequence>
<name>A0A9P0KGI7_ACAOB</name>
<comment type="caution">
    <text evidence="3">The sequence shown here is derived from an EMBL/GenBank/DDBJ whole genome shotgun (WGS) entry which is preliminary data.</text>
</comment>
<protein>
    <submittedName>
        <fullName evidence="3">Uncharacterized protein</fullName>
    </submittedName>
</protein>